<dbReference type="PANTHER" id="PTHR43081:SF1">
    <property type="entry name" value="ADENYLATE CYCLASE, TERMINAL-DIFFERENTIATION SPECIFIC"/>
    <property type="match status" value="1"/>
</dbReference>
<evidence type="ECO:0000256" key="6">
    <source>
        <dbReference type="ARBA" id="ARBA00023136"/>
    </source>
</evidence>
<name>A0AAP6JE83_9GAMM</name>
<evidence type="ECO:0000256" key="3">
    <source>
        <dbReference type="ARBA" id="ARBA00022475"/>
    </source>
</evidence>
<dbReference type="GO" id="GO:0035556">
    <property type="term" value="P:intracellular signal transduction"/>
    <property type="evidence" value="ECO:0007669"/>
    <property type="project" value="InterPro"/>
</dbReference>
<evidence type="ECO:0000256" key="4">
    <source>
        <dbReference type="ARBA" id="ARBA00022692"/>
    </source>
</evidence>
<feature type="transmembrane region" description="Helical" evidence="7">
    <location>
        <begin position="353"/>
        <end position="371"/>
    </location>
</feature>
<dbReference type="InterPro" id="IPR007890">
    <property type="entry name" value="CHASE2"/>
</dbReference>
<dbReference type="InterPro" id="IPR029787">
    <property type="entry name" value="Nucleotide_cyclase"/>
</dbReference>
<dbReference type="Pfam" id="PF00211">
    <property type="entry name" value="Guanylate_cyc"/>
    <property type="match status" value="1"/>
</dbReference>
<reference evidence="9 10" key="1">
    <citation type="submission" date="2023-12" db="EMBL/GenBank/DDBJ databases">
        <title>Whole-genome sequencing of halo(alkali)philic microorganisms from hypersaline lakes.</title>
        <authorList>
            <person name="Sorokin D.Y."/>
            <person name="Merkel A.Y."/>
            <person name="Messina E."/>
            <person name="Yakimov M."/>
        </authorList>
    </citation>
    <scope>NUCLEOTIDE SEQUENCE [LARGE SCALE GENOMIC DNA]</scope>
    <source>
        <strain evidence="9 10">AB-CW1</strain>
    </source>
</reference>
<keyword evidence="5 7" id="KW-1133">Transmembrane helix</keyword>
<dbReference type="EMBL" id="JAYGII010000009">
    <property type="protein sequence ID" value="MEA5445368.1"/>
    <property type="molecule type" value="Genomic_DNA"/>
</dbReference>
<feature type="domain" description="Guanylate cyclase" evidence="8">
    <location>
        <begin position="469"/>
        <end position="601"/>
    </location>
</feature>
<dbReference type="FunFam" id="3.30.70.1230:FF:000016">
    <property type="entry name" value="Adenylate/guanylate cyclase domain-containing protein"/>
    <property type="match status" value="1"/>
</dbReference>
<dbReference type="EC" id="4.6.1.-" evidence="9"/>
<accession>A0AAP6JE83</accession>
<dbReference type="GO" id="GO:0006171">
    <property type="term" value="P:cAMP biosynthetic process"/>
    <property type="evidence" value="ECO:0007669"/>
    <property type="project" value="TreeGrafter"/>
</dbReference>
<dbReference type="Pfam" id="PF05226">
    <property type="entry name" value="CHASE2"/>
    <property type="match status" value="1"/>
</dbReference>
<evidence type="ECO:0000256" key="7">
    <source>
        <dbReference type="SAM" id="Phobius"/>
    </source>
</evidence>
<organism evidence="9 10">
    <name type="scientific">Natronospira elongata</name>
    <dbReference type="NCBI Taxonomy" id="3110268"/>
    <lineage>
        <taxon>Bacteria</taxon>
        <taxon>Pseudomonadati</taxon>
        <taxon>Pseudomonadota</taxon>
        <taxon>Gammaproteobacteria</taxon>
        <taxon>Natronospirales</taxon>
        <taxon>Natronospiraceae</taxon>
        <taxon>Natronospira</taxon>
    </lineage>
</organism>
<keyword evidence="10" id="KW-1185">Reference proteome</keyword>
<dbReference type="CDD" id="cd07302">
    <property type="entry name" value="CHD"/>
    <property type="match status" value="1"/>
</dbReference>
<comment type="subcellular location">
    <subcellularLocation>
        <location evidence="1">Cell envelope</location>
    </subcellularLocation>
</comment>
<evidence type="ECO:0000313" key="9">
    <source>
        <dbReference type="EMBL" id="MEA5445368.1"/>
    </source>
</evidence>
<dbReference type="InterPro" id="IPR001054">
    <property type="entry name" value="A/G_cyclase"/>
</dbReference>
<gene>
    <name evidence="9" type="ORF">VCB98_06010</name>
</gene>
<comment type="caution">
    <text evidence="9">The sequence shown here is derived from an EMBL/GenBank/DDBJ whole genome shotgun (WGS) entry which is preliminary data.</text>
</comment>
<evidence type="ECO:0000256" key="1">
    <source>
        <dbReference type="ARBA" id="ARBA00004196"/>
    </source>
</evidence>
<dbReference type="SUPFAM" id="SSF55073">
    <property type="entry name" value="Nucleotide cyclase"/>
    <property type="match status" value="1"/>
</dbReference>
<evidence type="ECO:0000259" key="8">
    <source>
        <dbReference type="PROSITE" id="PS50125"/>
    </source>
</evidence>
<proteinExistence type="inferred from homology"/>
<feature type="transmembrane region" description="Helical" evidence="7">
    <location>
        <begin position="383"/>
        <end position="399"/>
    </location>
</feature>
<dbReference type="PANTHER" id="PTHR43081">
    <property type="entry name" value="ADENYLATE CYCLASE, TERMINAL-DIFFERENTIATION SPECIFIC-RELATED"/>
    <property type="match status" value="1"/>
</dbReference>
<dbReference type="PROSITE" id="PS50125">
    <property type="entry name" value="GUANYLATE_CYCLASE_2"/>
    <property type="match status" value="1"/>
</dbReference>
<evidence type="ECO:0000256" key="5">
    <source>
        <dbReference type="ARBA" id="ARBA00022989"/>
    </source>
</evidence>
<comment type="similarity">
    <text evidence="2">Belongs to the adenylyl cyclase class-3 family.</text>
</comment>
<keyword evidence="3" id="KW-1003">Cell membrane</keyword>
<dbReference type="SMART" id="SM01080">
    <property type="entry name" value="CHASE2"/>
    <property type="match status" value="1"/>
</dbReference>
<dbReference type="InterPro" id="IPR050697">
    <property type="entry name" value="Adenylyl/Guanylyl_Cyclase_3/4"/>
</dbReference>
<sequence>MKRSRVWKKAVWLSVIAVGAALVILVVDGRDGFQRLEWMTEDFRSAQFRHEAEIHPDLALILIDEASLSLLNPVLGRFPWPRSVYADLLEFLAEGNPRAVVFDVLFTENQWLHGQDRDQLSEEDEALLMATAAAGNVHHSLQLIHERPDEVDEDALDQPLPDEIRQQHALNGVTGLEDEGRNSYMLPFEPLGAFSAGLGAVGLDADADGVFRRVRPLFTYQDEIFPALSTTALKQQVGLGEARFQGRDLLLPDRHVPLDDSGRMRVNFYGDIPAWSFGGIFRSLGSLRRGEPEAMLVPPDAFEDRIVFIGGSAVGLHDIKHTPLSSRTPGVEIHMAAASNLLMGDYLRPSPAWLTPLLVVLFAGVTAASFAQGRVWRQLTPPLLLLAAHLALVMIAFQYHHLVDLVAPSSALLLTGLACMAYVSATEGRDRRRVRRMLSQYVSPAVLAEVVDRYDEHVRAEVGTEERMTILFSDIRGFTTISEGFSPEQVVEMLNRYLSELSEAIFFHEGTLDKFIGDAIMAFWGAPIRVPDHAERAVSAALAMQERLEILNQALLSEGLPALRTGVGLHTGSVILGNIGSERKLDYTVIGDNVNLASRLEGLTSHYGCPVLISEDTAGDLGEGFVCALVDRVRVKGRQQAIGIWRPLVGPDADNAQREQALEVRHCSQLAWETYRERDWSAAIAAWERLPEGDPLRSLFVARCRRYQDEGVAADWDGVYRLDSK</sequence>
<dbReference type="Proteomes" id="UP001302316">
    <property type="component" value="Unassembled WGS sequence"/>
</dbReference>
<feature type="transmembrane region" description="Helical" evidence="7">
    <location>
        <begin position="405"/>
        <end position="425"/>
    </location>
</feature>
<dbReference type="SMART" id="SM00044">
    <property type="entry name" value="CYCc"/>
    <property type="match status" value="1"/>
</dbReference>
<dbReference type="GO" id="GO:0030313">
    <property type="term" value="C:cell envelope"/>
    <property type="evidence" value="ECO:0007669"/>
    <property type="project" value="UniProtKB-SubCell"/>
</dbReference>
<protein>
    <submittedName>
        <fullName evidence="9">Adenylate/guanylate cyclase domain-containing protein</fullName>
        <ecNumber evidence="9">4.6.1.-</ecNumber>
    </submittedName>
</protein>
<keyword evidence="9" id="KW-0456">Lyase</keyword>
<evidence type="ECO:0000313" key="10">
    <source>
        <dbReference type="Proteomes" id="UP001302316"/>
    </source>
</evidence>
<keyword evidence="6 7" id="KW-0472">Membrane</keyword>
<dbReference type="RefSeq" id="WP_346050998.1">
    <property type="nucleotide sequence ID" value="NZ_JAYGII010000009.1"/>
</dbReference>
<dbReference type="Gene3D" id="3.30.70.1230">
    <property type="entry name" value="Nucleotide cyclase"/>
    <property type="match status" value="1"/>
</dbReference>
<dbReference type="AlphaFoldDB" id="A0AAP6JE83"/>
<dbReference type="GO" id="GO:0004016">
    <property type="term" value="F:adenylate cyclase activity"/>
    <property type="evidence" value="ECO:0007669"/>
    <property type="project" value="UniProtKB-ARBA"/>
</dbReference>
<keyword evidence="4 7" id="KW-0812">Transmembrane</keyword>
<evidence type="ECO:0000256" key="2">
    <source>
        <dbReference type="ARBA" id="ARBA00005381"/>
    </source>
</evidence>